<feature type="region of interest" description="Disordered" evidence="1">
    <location>
        <begin position="67"/>
        <end position="227"/>
    </location>
</feature>
<dbReference type="FunFam" id="2.160.20.10:FF:000049">
    <property type="entry name" value="Putative exo-beta-1,3-glucanase"/>
    <property type="match status" value="1"/>
</dbReference>
<feature type="signal peptide" evidence="2">
    <location>
        <begin position="1"/>
        <end position="19"/>
    </location>
</feature>
<comment type="caution">
    <text evidence="4">The sequence shown here is derived from an EMBL/GenBank/DDBJ whole genome shotgun (WGS) entry which is preliminary data.</text>
</comment>
<dbReference type="FunFam" id="2.160.20.10:FF:000043">
    <property type="entry name" value="Exo-beta-1,3-glucanase, putative"/>
    <property type="match status" value="1"/>
</dbReference>
<feature type="domain" description="Rhamnogalacturonase A/B/Epimerase-like pectate lyase" evidence="3">
    <location>
        <begin position="610"/>
        <end position="661"/>
    </location>
</feature>
<organism evidence="4 5">
    <name type="scientific">Penicillium cosmopolitanum</name>
    <dbReference type="NCBI Taxonomy" id="1131564"/>
    <lineage>
        <taxon>Eukaryota</taxon>
        <taxon>Fungi</taxon>
        <taxon>Dikarya</taxon>
        <taxon>Ascomycota</taxon>
        <taxon>Pezizomycotina</taxon>
        <taxon>Eurotiomycetes</taxon>
        <taxon>Eurotiomycetidae</taxon>
        <taxon>Eurotiales</taxon>
        <taxon>Aspergillaceae</taxon>
        <taxon>Penicillium</taxon>
    </lineage>
</organism>
<protein>
    <recommendedName>
        <fullName evidence="3">Rhamnogalacturonase A/B/Epimerase-like pectate lyase domain-containing protein</fullName>
    </recommendedName>
</protein>
<reference evidence="4" key="2">
    <citation type="journal article" date="2023" name="IMA Fungus">
        <title>Comparative genomic study of the Penicillium genus elucidates a diverse pangenome and 15 lateral gene transfer events.</title>
        <authorList>
            <person name="Petersen C."/>
            <person name="Sorensen T."/>
            <person name="Nielsen M.R."/>
            <person name="Sondergaard T.E."/>
            <person name="Sorensen J.L."/>
            <person name="Fitzpatrick D.A."/>
            <person name="Frisvad J.C."/>
            <person name="Nielsen K.L."/>
        </authorList>
    </citation>
    <scope>NUCLEOTIDE SEQUENCE</scope>
    <source>
        <strain evidence="4">IBT 29677</strain>
    </source>
</reference>
<keyword evidence="5" id="KW-1185">Reference proteome</keyword>
<name>A0A9W9SDE8_9EURO</name>
<dbReference type="EMBL" id="JAPZBU010000012">
    <property type="protein sequence ID" value="KAJ5375960.1"/>
    <property type="molecule type" value="Genomic_DNA"/>
</dbReference>
<accession>A0A9W9SDE8</accession>
<gene>
    <name evidence="4" type="ORF">N7509_012846</name>
</gene>
<dbReference type="InterPro" id="IPR012334">
    <property type="entry name" value="Pectin_lyas_fold"/>
</dbReference>
<evidence type="ECO:0000313" key="4">
    <source>
        <dbReference type="EMBL" id="KAJ5375960.1"/>
    </source>
</evidence>
<dbReference type="GO" id="GO:0004650">
    <property type="term" value="F:polygalacturonase activity"/>
    <property type="evidence" value="ECO:0007669"/>
    <property type="project" value="InterPro"/>
</dbReference>
<feature type="compositionally biased region" description="Low complexity" evidence="1">
    <location>
        <begin position="137"/>
        <end position="202"/>
    </location>
</feature>
<dbReference type="AlphaFoldDB" id="A0A9W9SDE8"/>
<feature type="compositionally biased region" description="Polar residues" evidence="1">
    <location>
        <begin position="203"/>
        <end position="218"/>
    </location>
</feature>
<feature type="compositionally biased region" description="Low complexity" evidence="1">
    <location>
        <begin position="76"/>
        <end position="85"/>
    </location>
</feature>
<evidence type="ECO:0000256" key="2">
    <source>
        <dbReference type="SAM" id="SignalP"/>
    </source>
</evidence>
<keyword evidence="2" id="KW-0732">Signal</keyword>
<feature type="compositionally biased region" description="Polar residues" evidence="1">
    <location>
        <begin position="123"/>
        <end position="136"/>
    </location>
</feature>
<sequence>MRSSLSVATLVAVVSTVSGSVSPLRESDIEHLHEVNQGPSESVFFLGLFPTLLSQVGGAPNLIDTLLGAGKPTDTPTPLETSSAEPPSPPETVSPVETPTPAQTPSPADTSTPVEIPAASDAPDSSQGPTSPQAPVSPQKPSSSRTPSRSPSHSTPAVSSSKQIPAAAPVSSTPATSSAATAPTTLTYTLTPASSQSSSSSQVQTFTTRPKPVSNSPTFAPASKTCAPNWQPSRGVFWLDQQDHKGQGAGLAPYISEDNSYPVYRNVMHYDVANDGTGDQTANIQKAIDDTGAGGSRKGNGVTRFPAEVYLPSGVYQLGSTLKLTVGTIIVGNPNNPPVIKASPSFRGQFLVLGYDKNNGNPETSFMMVMKNVILDTTSVDAHVAITALQWGVAQGSGLTNVEVRMPTGPGTHTGIDIHAGSTIAVTDVRIFGGATGIINSNQQVNFKNIHFSAVGTAFSAAGGWTVLLQGATFESCGTAVNMTGNGLGSLVLLDSTSINSGTVILFHDSSRDDGNQNSQFIIENLFHDSQHPIAVDSNGATRLGPALHIDTYIWGSRVPGQYEAGKSFVTQRSENLLVGGKYFTKAQPTYGEYGGDDIVNVKTVSGHVVKGDGRTDDTEALNAILLKNAEDCKITYIPFGVYRVSDTLFVPVGTRMVGEAWAVISGYGDAFKNPRQPRAVVQLGRPGDVGVIEIQDMRFAAGEILPGAKILEINAAGAQPGDVGLWNTIVTVGGTAETTISNSCTSQDPKDCMAAFMVMHLTKSSSAYIENFWGWTADHNLDSESLFTIISTGRGILVEATQGTWLTGTGSEHHWLYNYNFHKAENVYAGLLQTESPYMQGSGEYEKAPAPWFAYAQYGDPDFSWCSTDDDKCRSALATNIDGGSNIALYNSAAWAFFDGSWNGLYNQPCEGKCQSNMMRVVGSPQNLVWYSISTRMTDVMILDGKTNPTETSHPGGWEGIIQDYSQFSA</sequence>
<dbReference type="RefSeq" id="XP_056480990.1">
    <property type="nucleotide sequence ID" value="XM_056637483.1"/>
</dbReference>
<dbReference type="PANTHER" id="PTHR33928">
    <property type="entry name" value="POLYGALACTURONASE QRT3"/>
    <property type="match status" value="1"/>
</dbReference>
<dbReference type="SUPFAM" id="SSF51126">
    <property type="entry name" value="Pectin lyase-like"/>
    <property type="match status" value="2"/>
</dbReference>
<proteinExistence type="predicted"/>
<feature type="compositionally biased region" description="Polar residues" evidence="1">
    <location>
        <begin position="103"/>
        <end position="113"/>
    </location>
</feature>
<evidence type="ECO:0000259" key="3">
    <source>
        <dbReference type="Pfam" id="PF12708"/>
    </source>
</evidence>
<dbReference type="PANTHER" id="PTHR33928:SF2">
    <property type="entry name" value="PECTATE LYASE SUPERFAMILY PROTEIN DOMAIN-CONTAINING PROTEIN-RELATED"/>
    <property type="match status" value="1"/>
</dbReference>
<feature type="chain" id="PRO_5040865919" description="Rhamnogalacturonase A/B/Epimerase-like pectate lyase domain-containing protein" evidence="2">
    <location>
        <begin position="20"/>
        <end position="971"/>
    </location>
</feature>
<feature type="domain" description="Rhamnogalacturonase A/B/Epimerase-like pectate lyase" evidence="3">
    <location>
        <begin position="264"/>
        <end position="481"/>
    </location>
</feature>
<evidence type="ECO:0000256" key="1">
    <source>
        <dbReference type="SAM" id="MobiDB-lite"/>
    </source>
</evidence>
<dbReference type="Pfam" id="PF12708">
    <property type="entry name" value="Pect-lyase_RHGA_epim"/>
    <property type="match status" value="2"/>
</dbReference>
<evidence type="ECO:0000313" key="5">
    <source>
        <dbReference type="Proteomes" id="UP001147747"/>
    </source>
</evidence>
<dbReference type="GeneID" id="81376463"/>
<dbReference type="OrthoDB" id="1046782at2759"/>
<dbReference type="InterPro" id="IPR011050">
    <property type="entry name" value="Pectin_lyase_fold/virulence"/>
</dbReference>
<dbReference type="InterPro" id="IPR024535">
    <property type="entry name" value="RHGA/B-epi-like_pectate_lyase"/>
</dbReference>
<reference evidence="4" key="1">
    <citation type="submission" date="2022-12" db="EMBL/GenBank/DDBJ databases">
        <authorList>
            <person name="Petersen C."/>
        </authorList>
    </citation>
    <scope>NUCLEOTIDE SEQUENCE</scope>
    <source>
        <strain evidence="4">IBT 29677</strain>
    </source>
</reference>
<dbReference type="Proteomes" id="UP001147747">
    <property type="component" value="Unassembled WGS sequence"/>
</dbReference>
<dbReference type="InterPro" id="IPR039279">
    <property type="entry name" value="QRT3-like"/>
</dbReference>
<dbReference type="CDD" id="cd23668">
    <property type="entry name" value="GH55_beta13glucanase-like"/>
    <property type="match status" value="1"/>
</dbReference>
<dbReference type="Gene3D" id="2.160.20.10">
    <property type="entry name" value="Single-stranded right-handed beta-helix, Pectin lyase-like"/>
    <property type="match status" value="2"/>
</dbReference>